<dbReference type="GO" id="GO:0005506">
    <property type="term" value="F:iron ion binding"/>
    <property type="evidence" value="ECO:0007669"/>
    <property type="project" value="InterPro"/>
</dbReference>
<dbReference type="GO" id="GO:0006631">
    <property type="term" value="P:fatty acid metabolic process"/>
    <property type="evidence" value="ECO:0007669"/>
    <property type="project" value="UniProtKB-ARBA"/>
</dbReference>
<dbReference type="Gene3D" id="1.10.640.10">
    <property type="entry name" value="Haem peroxidase domain superfamily, animal type"/>
    <property type="match status" value="1"/>
</dbReference>
<reference evidence="7" key="1">
    <citation type="journal article" date="2023" name="Mol. Phylogenet. Evol.">
        <title>Genome-scale phylogeny and comparative genomics of the fungal order Sordariales.</title>
        <authorList>
            <person name="Hensen N."/>
            <person name="Bonometti L."/>
            <person name="Westerberg I."/>
            <person name="Brannstrom I.O."/>
            <person name="Guillou S."/>
            <person name="Cros-Aarteil S."/>
            <person name="Calhoun S."/>
            <person name="Haridas S."/>
            <person name="Kuo A."/>
            <person name="Mondo S."/>
            <person name="Pangilinan J."/>
            <person name="Riley R."/>
            <person name="LaButti K."/>
            <person name="Andreopoulos B."/>
            <person name="Lipzen A."/>
            <person name="Chen C."/>
            <person name="Yan M."/>
            <person name="Daum C."/>
            <person name="Ng V."/>
            <person name="Clum A."/>
            <person name="Steindorff A."/>
            <person name="Ohm R.A."/>
            <person name="Martin F."/>
            <person name="Silar P."/>
            <person name="Natvig D.O."/>
            <person name="Lalanne C."/>
            <person name="Gautier V."/>
            <person name="Ament-Velasquez S.L."/>
            <person name="Kruys A."/>
            <person name="Hutchinson M.I."/>
            <person name="Powell A.J."/>
            <person name="Barry K."/>
            <person name="Miller A.N."/>
            <person name="Grigoriev I.V."/>
            <person name="Debuchy R."/>
            <person name="Gladieux P."/>
            <person name="Hiltunen Thoren M."/>
            <person name="Johannesson H."/>
        </authorList>
    </citation>
    <scope>NUCLEOTIDE SEQUENCE</scope>
    <source>
        <strain evidence="7">PSN309</strain>
    </source>
</reference>
<proteinExistence type="predicted"/>
<evidence type="ECO:0000256" key="1">
    <source>
        <dbReference type="ARBA" id="ARBA00022617"/>
    </source>
</evidence>
<protein>
    <submittedName>
        <fullName evidence="7">Linoleate diol synthase</fullName>
    </submittedName>
</protein>
<dbReference type="InterPro" id="IPR010255">
    <property type="entry name" value="Haem_peroxidase_sf"/>
</dbReference>
<dbReference type="AlphaFoldDB" id="A0AAN6WTF8"/>
<evidence type="ECO:0000256" key="6">
    <source>
        <dbReference type="PIRSR" id="PIRSR619791-2"/>
    </source>
</evidence>
<dbReference type="SUPFAM" id="SSF48264">
    <property type="entry name" value="Cytochrome P450"/>
    <property type="match status" value="1"/>
</dbReference>
<reference evidence="7" key="2">
    <citation type="submission" date="2023-05" db="EMBL/GenBank/DDBJ databases">
        <authorList>
            <consortium name="Lawrence Berkeley National Laboratory"/>
            <person name="Steindorff A."/>
            <person name="Hensen N."/>
            <person name="Bonometti L."/>
            <person name="Westerberg I."/>
            <person name="Brannstrom I.O."/>
            <person name="Guillou S."/>
            <person name="Cros-Aarteil S."/>
            <person name="Calhoun S."/>
            <person name="Haridas S."/>
            <person name="Kuo A."/>
            <person name="Mondo S."/>
            <person name="Pangilinan J."/>
            <person name="Riley R."/>
            <person name="Labutti K."/>
            <person name="Andreopoulos B."/>
            <person name="Lipzen A."/>
            <person name="Chen C."/>
            <person name="Yanf M."/>
            <person name="Daum C."/>
            <person name="Ng V."/>
            <person name="Clum A."/>
            <person name="Ohm R."/>
            <person name="Martin F."/>
            <person name="Silar P."/>
            <person name="Natvig D."/>
            <person name="Lalanne C."/>
            <person name="Gautier V."/>
            <person name="Ament-Velasquez S.L."/>
            <person name="Kruys A."/>
            <person name="Hutchinson M.I."/>
            <person name="Powell A.J."/>
            <person name="Barry K."/>
            <person name="Miller A.N."/>
            <person name="Grigoriev I.V."/>
            <person name="Debuchy R."/>
            <person name="Gladieux P."/>
            <person name="Thoren M.H."/>
            <person name="Johannesson H."/>
        </authorList>
    </citation>
    <scope>NUCLEOTIDE SEQUENCE</scope>
    <source>
        <strain evidence="7">PSN309</strain>
    </source>
</reference>
<dbReference type="Pfam" id="PF03098">
    <property type="entry name" value="An_peroxidase"/>
    <property type="match status" value="2"/>
</dbReference>
<dbReference type="GO" id="GO:0016705">
    <property type="term" value="F:oxidoreductase activity, acting on paired donors, with incorporation or reduction of molecular oxygen"/>
    <property type="evidence" value="ECO:0007669"/>
    <property type="project" value="InterPro"/>
</dbReference>
<dbReference type="PANTHER" id="PTHR11903:SF37">
    <property type="entry name" value="PSI-PRODUCING OXYGENASE A"/>
    <property type="match status" value="1"/>
</dbReference>
<evidence type="ECO:0000256" key="2">
    <source>
        <dbReference type="ARBA" id="ARBA00022723"/>
    </source>
</evidence>
<dbReference type="InterPro" id="IPR037120">
    <property type="entry name" value="Haem_peroxidase_sf_animal"/>
</dbReference>
<evidence type="ECO:0000256" key="4">
    <source>
        <dbReference type="ARBA" id="ARBA00023002"/>
    </source>
</evidence>
<sequence>MNIMRSSTPIGDRLSGLQQALKKAFTPEPKYPHVPGNLEPETHPDLIVVLKSLGFKDYETLLAFLNASVQGTIDDNDLLLERLIQLLSKLPSASKERKQLTDGLLTNLWNSLDHPPHISLGRQFKYRSADGSGNNINHPELGAANQPYVRTVAPMTLQTPNQPDPATIFDLLMSRGDKFEPHPQGISSMLFYLATLIIHDIFQTDSSDYNNNLTSSYLDLSPLYGRNEKEQVAMRTFKNGYLKSDSFSSKRLMGFPPGCGVFLVMFNRFHNYVVTQLAQINENGRFTKPDPAKLASDKLKAAWKKYDEDLFQTGRLITCGLYANIILTDYVKTILALNRADTTWNLDPRSRAGKNIFSQPSPEGVGNQVSVEFNLIYRWHSTVSQRDEKWTIDEFKRILEGKDPKKATLAEVLQALAKFDRNIPDEPEKRKGFGDLARNDDGTYDDDELVKTLTESIEDIAGSFGANKVPDILKPVESLGIMQSRYWNVATLNEFRSFMGLTKHTTFEDINPDPVVAQRLKSLYDSPDSVELYPGLVAEKPKPPMSPGSGLCVNYTTSKAILSDAVSLIRGDRFHTLDYTPRNITNWGFNEAHSDPTLNQGHVMHKLIFRAFPHHFVHNSIYAIYPFVIPAENKKIHETLGSASKYSWETPRRRPFSPAVIRSHAAVTTVLKNSQDIPPTWHQSASGLAKTLSPNQPNWAKEIPLFIKTKTTSLLKRHSIPVLSSTGKLEQEVDIIRDVVALTTTHLFSALFVLPLKTPSNPHGIYSEMELFDILTTIYTCFAGDGDIAYSFQLQSSAQKMAKELGEAVICQYKSSASGSVLKKVEGVLHGHDHADSDSGLPEWGNSFLHKIVEAEGGNIDNPAVWGKILTMVSKGVAVTTQLVAECLAYYTGEEGKEHVSKMYWMANTEGERAEEVLVRYFLEGCRISGGVVLAREMEGDLTVAESVENSLSLRKGQKVLVDFTTASRDAKVFQDPEKVKLDRPMEAYLPMFGDELEKYLGDLNNAASKGMVVPLAIFKAVVGHSGLRAVDGARGRLKGFPVTGWDGQIRQKKEEEWSGVRKYMTADERGFVGLPVSLRVRYST</sequence>
<dbReference type="GO" id="GO:0004497">
    <property type="term" value="F:monooxygenase activity"/>
    <property type="evidence" value="ECO:0007669"/>
    <property type="project" value="InterPro"/>
</dbReference>
<dbReference type="InterPro" id="IPR019791">
    <property type="entry name" value="Haem_peroxidase_animal"/>
</dbReference>
<dbReference type="CDD" id="cd09817">
    <property type="entry name" value="linoleate_diol_synthase_like"/>
    <property type="match status" value="1"/>
</dbReference>
<keyword evidence="5 6" id="KW-0408">Iron</keyword>
<dbReference type="InterPro" id="IPR034812">
    <property type="entry name" value="Ppo-like_N"/>
</dbReference>
<dbReference type="Proteomes" id="UP001302126">
    <property type="component" value="Unassembled WGS sequence"/>
</dbReference>
<gene>
    <name evidence="7" type="ORF">QBC35DRAFT_463896</name>
</gene>
<keyword evidence="3" id="KW-0223">Dioxygenase</keyword>
<evidence type="ECO:0000313" key="8">
    <source>
        <dbReference type="Proteomes" id="UP001302126"/>
    </source>
</evidence>
<feature type="binding site" description="axial binding residue" evidence="6">
    <location>
        <position position="380"/>
    </location>
    <ligand>
        <name>heme b</name>
        <dbReference type="ChEBI" id="CHEBI:60344"/>
    </ligand>
    <ligandPart>
        <name>Fe</name>
        <dbReference type="ChEBI" id="CHEBI:18248"/>
    </ligandPart>
</feature>
<organism evidence="7 8">
    <name type="scientific">Podospora australis</name>
    <dbReference type="NCBI Taxonomy" id="1536484"/>
    <lineage>
        <taxon>Eukaryota</taxon>
        <taxon>Fungi</taxon>
        <taxon>Dikarya</taxon>
        <taxon>Ascomycota</taxon>
        <taxon>Pezizomycotina</taxon>
        <taxon>Sordariomycetes</taxon>
        <taxon>Sordariomycetidae</taxon>
        <taxon>Sordariales</taxon>
        <taxon>Podosporaceae</taxon>
        <taxon>Podospora</taxon>
    </lineage>
</organism>
<dbReference type="Gene3D" id="1.10.630.10">
    <property type="entry name" value="Cytochrome P450"/>
    <property type="match status" value="1"/>
</dbReference>
<keyword evidence="2 6" id="KW-0479">Metal-binding</keyword>
<keyword evidence="1 6" id="KW-0349">Heme</keyword>
<dbReference type="EMBL" id="MU864404">
    <property type="protein sequence ID" value="KAK4187363.1"/>
    <property type="molecule type" value="Genomic_DNA"/>
</dbReference>
<dbReference type="InterPro" id="IPR036396">
    <property type="entry name" value="Cyt_P450_sf"/>
</dbReference>
<name>A0AAN6WTF8_9PEZI</name>
<dbReference type="PROSITE" id="PS50292">
    <property type="entry name" value="PEROXIDASE_3"/>
    <property type="match status" value="1"/>
</dbReference>
<dbReference type="SUPFAM" id="SSF48113">
    <property type="entry name" value="Heme-dependent peroxidases"/>
    <property type="match status" value="1"/>
</dbReference>
<dbReference type="GO" id="GO:0004601">
    <property type="term" value="F:peroxidase activity"/>
    <property type="evidence" value="ECO:0007669"/>
    <property type="project" value="InterPro"/>
</dbReference>
<keyword evidence="8" id="KW-1185">Reference proteome</keyword>
<dbReference type="GO" id="GO:0051213">
    <property type="term" value="F:dioxygenase activity"/>
    <property type="evidence" value="ECO:0007669"/>
    <property type="project" value="UniProtKB-KW"/>
</dbReference>
<dbReference type="GO" id="GO:0006979">
    <property type="term" value="P:response to oxidative stress"/>
    <property type="evidence" value="ECO:0007669"/>
    <property type="project" value="InterPro"/>
</dbReference>
<evidence type="ECO:0000256" key="3">
    <source>
        <dbReference type="ARBA" id="ARBA00022964"/>
    </source>
</evidence>
<accession>A0AAN6WTF8</accession>
<evidence type="ECO:0000313" key="7">
    <source>
        <dbReference type="EMBL" id="KAK4187363.1"/>
    </source>
</evidence>
<dbReference type="PANTHER" id="PTHR11903">
    <property type="entry name" value="PROSTAGLANDIN G/H SYNTHASE"/>
    <property type="match status" value="1"/>
</dbReference>
<dbReference type="PRINTS" id="PR00457">
    <property type="entry name" value="ANPEROXIDASE"/>
</dbReference>
<comment type="caution">
    <text evidence="7">The sequence shown here is derived from an EMBL/GenBank/DDBJ whole genome shotgun (WGS) entry which is preliminary data.</text>
</comment>
<dbReference type="InterPro" id="IPR050783">
    <property type="entry name" value="Oxylipin_biosynth_metab"/>
</dbReference>
<keyword evidence="4" id="KW-0560">Oxidoreductase</keyword>
<dbReference type="GO" id="GO:0020037">
    <property type="term" value="F:heme binding"/>
    <property type="evidence" value="ECO:0007669"/>
    <property type="project" value="InterPro"/>
</dbReference>
<evidence type="ECO:0000256" key="5">
    <source>
        <dbReference type="ARBA" id="ARBA00023004"/>
    </source>
</evidence>